<reference evidence="2 3" key="1">
    <citation type="submission" date="2013-10" db="EMBL/GenBank/DDBJ databases">
        <title>Whole Genome Shotgun Sequence of Photorhabdus temperata J3.</title>
        <authorList>
            <person name="Park G.-S."/>
            <person name="Hong S.-J."/>
            <person name="Shin J.-H."/>
        </authorList>
    </citation>
    <scope>NUCLEOTIDE SEQUENCE [LARGE SCALE GENOMIC DNA]</scope>
    <source>
        <strain evidence="2 3">J3</strain>
    </source>
</reference>
<dbReference type="AlphaFoldDB" id="U7QW28"/>
<name>U7QW28_PHOTE</name>
<keyword evidence="1" id="KW-0812">Transmembrane</keyword>
<keyword evidence="1" id="KW-0472">Membrane</keyword>
<evidence type="ECO:0000256" key="1">
    <source>
        <dbReference type="SAM" id="Phobius"/>
    </source>
</evidence>
<feature type="transmembrane region" description="Helical" evidence="1">
    <location>
        <begin position="29"/>
        <end position="47"/>
    </location>
</feature>
<proteinExistence type="predicted"/>
<dbReference type="EMBL" id="AXDT01000196">
    <property type="protein sequence ID" value="ERT11407.1"/>
    <property type="molecule type" value="Genomic_DNA"/>
</dbReference>
<gene>
    <name evidence="2" type="ORF">O185_19700</name>
</gene>
<comment type="caution">
    <text evidence="2">The sequence shown here is derived from an EMBL/GenBank/DDBJ whole genome shotgun (WGS) entry which is preliminary data.</text>
</comment>
<organism evidence="2 3">
    <name type="scientific">Photorhabdus temperata J3</name>
    <dbReference type="NCBI Taxonomy" id="1389415"/>
    <lineage>
        <taxon>Bacteria</taxon>
        <taxon>Pseudomonadati</taxon>
        <taxon>Pseudomonadota</taxon>
        <taxon>Gammaproteobacteria</taxon>
        <taxon>Enterobacterales</taxon>
        <taxon>Morganellaceae</taxon>
        <taxon>Photorhabdus</taxon>
    </lineage>
</organism>
<dbReference type="RefSeq" id="WP_023045817.1">
    <property type="nucleotide sequence ID" value="NZ_AXDT01000196.1"/>
</dbReference>
<dbReference type="PATRIC" id="fig|1389415.4.peg.3944"/>
<evidence type="ECO:0000313" key="2">
    <source>
        <dbReference type="EMBL" id="ERT11407.1"/>
    </source>
</evidence>
<protein>
    <submittedName>
        <fullName evidence="2">Uncharacterized protein</fullName>
    </submittedName>
</protein>
<evidence type="ECO:0000313" key="3">
    <source>
        <dbReference type="Proteomes" id="UP000017133"/>
    </source>
</evidence>
<dbReference type="Proteomes" id="UP000017133">
    <property type="component" value="Unassembled WGS sequence"/>
</dbReference>
<sequence>MKLLIIDLLGLTGFGLLTFGLYLQYGTAIALQAGGCGLLAFALTAAWRNRRVT</sequence>
<accession>U7QW28</accession>
<keyword evidence="3" id="KW-1185">Reference proteome</keyword>
<keyword evidence="1" id="KW-1133">Transmembrane helix</keyword>